<dbReference type="InterPro" id="IPR035996">
    <property type="entry name" value="4pyrrol_Methylase_sf"/>
</dbReference>
<dbReference type="Proteomes" id="UP000709336">
    <property type="component" value="Unassembled WGS sequence"/>
</dbReference>
<proteinExistence type="predicted"/>
<evidence type="ECO:0000313" key="2">
    <source>
        <dbReference type="EMBL" id="NMH59444.1"/>
    </source>
</evidence>
<dbReference type="InterPro" id="IPR000878">
    <property type="entry name" value="4pyrrol_Mease"/>
</dbReference>
<accession>A0ABX1QZ01</accession>
<comment type="caution">
    <text evidence="2">The sequence shown here is derived from an EMBL/GenBank/DDBJ whole genome shotgun (WGS) entry which is preliminary data.</text>
</comment>
<reference evidence="2 3" key="1">
    <citation type="submission" date="2020-03" db="EMBL/GenBank/DDBJ databases">
        <title>Alteromonas ponticola sp. nov., isolated from seawater.</title>
        <authorList>
            <person name="Yoon J.-H."/>
            <person name="Kim Y.-O."/>
        </authorList>
    </citation>
    <scope>NUCLEOTIDE SEQUENCE [LARGE SCALE GENOMIC DNA]</scope>
    <source>
        <strain evidence="2 3">MYP5</strain>
    </source>
</reference>
<dbReference type="RefSeq" id="WP_169210020.1">
    <property type="nucleotide sequence ID" value="NZ_JAATNW010000003.1"/>
</dbReference>
<dbReference type="InterPro" id="IPR014777">
    <property type="entry name" value="4pyrrole_Mease_sub1"/>
</dbReference>
<dbReference type="CDD" id="cd19916">
    <property type="entry name" value="OphMA_like"/>
    <property type="match status" value="1"/>
</dbReference>
<protein>
    <recommendedName>
        <fullName evidence="1">Tetrapyrrole methylase domain-containing protein</fullName>
    </recommendedName>
</protein>
<dbReference type="Gene3D" id="3.40.1010.10">
    <property type="entry name" value="Cobalt-precorrin-4 Transmethylase, Domain 1"/>
    <property type="match status" value="1"/>
</dbReference>
<feature type="domain" description="Tetrapyrrole methylase" evidence="1">
    <location>
        <begin position="9"/>
        <end position="218"/>
    </location>
</feature>
<evidence type="ECO:0000259" key="1">
    <source>
        <dbReference type="Pfam" id="PF00590"/>
    </source>
</evidence>
<sequence length="263" mass="29351">MTTKRLGSITCVGVGMTLGSHICPLSRSHIEQADVVFCSMSDKYVEEWVMSMNADVRSLQPLYAEGKDRRQTYREMVEVMMAEVRLGKKVVGAFYGHPGVFALAPHKVIKQAKDEGFAGHMEPGISAEDCLYADMGLDPGTHGCVHYEASQFLFNKKCLDTTALVILWQIGMVGDRQLKSFTAASKYRRVLQNCLLEYYSPDHKVALYEAAVLPIEEVRVEWVNLSALADAKVHQHSTLVIPPGTKKSKDLTIERLLNTLDLE</sequence>
<gene>
    <name evidence="2" type="ORF">HCJ96_05370</name>
</gene>
<keyword evidence="3" id="KW-1185">Reference proteome</keyword>
<dbReference type="EMBL" id="JAATNW010000003">
    <property type="protein sequence ID" value="NMH59444.1"/>
    <property type="molecule type" value="Genomic_DNA"/>
</dbReference>
<name>A0ABX1QZ01_9ALTE</name>
<evidence type="ECO:0000313" key="3">
    <source>
        <dbReference type="Proteomes" id="UP000709336"/>
    </source>
</evidence>
<dbReference type="Pfam" id="PF00590">
    <property type="entry name" value="TP_methylase"/>
    <property type="match status" value="1"/>
</dbReference>
<dbReference type="SUPFAM" id="SSF53790">
    <property type="entry name" value="Tetrapyrrole methylase"/>
    <property type="match status" value="1"/>
</dbReference>
<organism evidence="2 3">
    <name type="scientific">Alteromonas ponticola</name>
    <dbReference type="NCBI Taxonomy" id="2720613"/>
    <lineage>
        <taxon>Bacteria</taxon>
        <taxon>Pseudomonadati</taxon>
        <taxon>Pseudomonadota</taxon>
        <taxon>Gammaproteobacteria</taxon>
        <taxon>Alteromonadales</taxon>
        <taxon>Alteromonadaceae</taxon>
        <taxon>Alteromonas/Salinimonas group</taxon>
        <taxon>Alteromonas</taxon>
    </lineage>
</organism>